<feature type="repeat" description="TPR" evidence="3">
    <location>
        <begin position="129"/>
        <end position="162"/>
    </location>
</feature>
<dbReference type="PANTHER" id="PTHR44809:SF1">
    <property type="entry name" value="PROTEIN O-MANNOSYL-TRANSFERASE TMTC1"/>
    <property type="match status" value="1"/>
</dbReference>
<keyword evidence="2 3" id="KW-0802">TPR repeat</keyword>
<dbReference type="InterPro" id="IPR013105">
    <property type="entry name" value="TPR_2"/>
</dbReference>
<evidence type="ECO:0000313" key="4">
    <source>
        <dbReference type="EMBL" id="MFD1785300.1"/>
    </source>
</evidence>
<dbReference type="PROSITE" id="PS50005">
    <property type="entry name" value="TPR"/>
    <property type="match status" value="4"/>
</dbReference>
<feature type="repeat" description="TPR" evidence="3">
    <location>
        <begin position="95"/>
        <end position="128"/>
    </location>
</feature>
<dbReference type="InterPro" id="IPR011990">
    <property type="entry name" value="TPR-like_helical_dom_sf"/>
</dbReference>
<dbReference type="Gene3D" id="3.40.50.2000">
    <property type="entry name" value="Glycogen Phosphorylase B"/>
    <property type="match status" value="1"/>
</dbReference>
<sequence>MGAEPAGSAAALARLNAAIGELKVLSAAPLVRRAAAALNAGDPEEGARWAIKALEKDETSGVAWYVLAFARERSGDFGSSIKCYEKALELLPDHAQIANDLGRLAMRMGMREQAEKLYLHFIQRNPENVEGYNNLVSALREQGRYDEAIEILKATLEKHPTSALLWNSLGTVMTELGDMPTALIFYDEALKLQPEFPKARYNRAATLLAMGDTEGALAACDAALAGDVAEDDRQMMLLARSTMLIELGRIGEGWDHYEVRLRRQYDDSTVFAVERPVWSPGDDLAGKSMLVVAEQGLGDEVLFSNVLEDVIRDLGPDGRLALAVERRLVPLFKRTFPDADVGEHLTVLFHGRTVRLVPHVEDKLDSFDLWAPMASLLRQYRRTLDAFPVRDRYLTPDPERIEHWRSVLAQAPAGRKVGLLWKSAIKAQGRDRYFSPFDAWAPVLKTPGLTFVNLQYGDCAEELEQARRDFGVEIWTPPGIDLKNDLDDLAALCCAMDLVLGFSNATFNIAAACGAPVWLVSTPGVWPRLGTRRYPWYPQARVFVLDTYGDWDPLMAEVAGALGEFAQGGTAAPPKG</sequence>
<dbReference type="SUPFAM" id="SSF48452">
    <property type="entry name" value="TPR-like"/>
    <property type="match status" value="1"/>
</dbReference>
<dbReference type="SMART" id="SM00028">
    <property type="entry name" value="TPR"/>
    <property type="match status" value="6"/>
</dbReference>
<keyword evidence="1" id="KW-0677">Repeat</keyword>
<evidence type="ECO:0000313" key="5">
    <source>
        <dbReference type="Proteomes" id="UP001597237"/>
    </source>
</evidence>
<evidence type="ECO:0000256" key="1">
    <source>
        <dbReference type="ARBA" id="ARBA00022737"/>
    </source>
</evidence>
<dbReference type="PANTHER" id="PTHR44809">
    <property type="match status" value="1"/>
</dbReference>
<evidence type="ECO:0000256" key="3">
    <source>
        <dbReference type="PROSITE-ProRule" id="PRU00339"/>
    </source>
</evidence>
<dbReference type="Pfam" id="PF07719">
    <property type="entry name" value="TPR_2"/>
    <property type="match status" value="1"/>
</dbReference>
<dbReference type="RefSeq" id="WP_377282252.1">
    <property type="nucleotide sequence ID" value="NZ_JBHRSI010000005.1"/>
</dbReference>
<gene>
    <name evidence="4" type="ORF">ACFSC0_18005</name>
</gene>
<dbReference type="Gene3D" id="1.25.40.10">
    <property type="entry name" value="Tetratricopeptide repeat domain"/>
    <property type="match status" value="2"/>
</dbReference>
<feature type="repeat" description="TPR" evidence="3">
    <location>
        <begin position="163"/>
        <end position="196"/>
    </location>
</feature>
<organism evidence="4 5">
    <name type="scientific">Phenylobacterium terrae</name>
    <dbReference type="NCBI Taxonomy" id="2665495"/>
    <lineage>
        <taxon>Bacteria</taxon>
        <taxon>Pseudomonadati</taxon>
        <taxon>Pseudomonadota</taxon>
        <taxon>Alphaproteobacteria</taxon>
        <taxon>Caulobacterales</taxon>
        <taxon>Caulobacteraceae</taxon>
        <taxon>Phenylobacterium</taxon>
    </lineage>
</organism>
<feature type="repeat" description="TPR" evidence="3">
    <location>
        <begin position="61"/>
        <end position="94"/>
    </location>
</feature>
<dbReference type="PROSITE" id="PS50293">
    <property type="entry name" value="TPR_REGION"/>
    <property type="match status" value="1"/>
</dbReference>
<dbReference type="EMBL" id="JBHUEY010000006">
    <property type="protein sequence ID" value="MFD1785300.1"/>
    <property type="molecule type" value="Genomic_DNA"/>
</dbReference>
<comment type="caution">
    <text evidence="4">The sequence shown here is derived from an EMBL/GenBank/DDBJ whole genome shotgun (WGS) entry which is preliminary data.</text>
</comment>
<accession>A0ABW4N9D1</accession>
<keyword evidence="5" id="KW-1185">Reference proteome</keyword>
<evidence type="ECO:0000256" key="2">
    <source>
        <dbReference type="ARBA" id="ARBA00022803"/>
    </source>
</evidence>
<dbReference type="Pfam" id="PF13431">
    <property type="entry name" value="TPR_17"/>
    <property type="match status" value="1"/>
</dbReference>
<protein>
    <submittedName>
        <fullName evidence="4">Tetratricopeptide repeat protein</fullName>
    </submittedName>
</protein>
<dbReference type="Pfam" id="PF13432">
    <property type="entry name" value="TPR_16"/>
    <property type="match status" value="1"/>
</dbReference>
<proteinExistence type="predicted"/>
<dbReference type="InterPro" id="IPR019734">
    <property type="entry name" value="TPR_rpt"/>
</dbReference>
<dbReference type="SUPFAM" id="SSF53756">
    <property type="entry name" value="UDP-Glycosyltransferase/glycogen phosphorylase"/>
    <property type="match status" value="1"/>
</dbReference>
<reference evidence="5" key="1">
    <citation type="journal article" date="2019" name="Int. J. Syst. Evol. Microbiol.">
        <title>The Global Catalogue of Microorganisms (GCM) 10K type strain sequencing project: providing services to taxonomists for standard genome sequencing and annotation.</title>
        <authorList>
            <consortium name="The Broad Institute Genomics Platform"/>
            <consortium name="The Broad Institute Genome Sequencing Center for Infectious Disease"/>
            <person name="Wu L."/>
            <person name="Ma J."/>
        </authorList>
    </citation>
    <scope>NUCLEOTIDE SEQUENCE [LARGE SCALE GENOMIC DNA]</scope>
    <source>
        <strain evidence="5">DFY28</strain>
    </source>
</reference>
<dbReference type="InterPro" id="IPR052943">
    <property type="entry name" value="TMTC_O-mannosyl-trnsfr"/>
</dbReference>
<name>A0ABW4N9D1_9CAUL</name>
<dbReference type="Proteomes" id="UP001597237">
    <property type="component" value="Unassembled WGS sequence"/>
</dbReference>